<feature type="region of interest" description="Disordered" evidence="1">
    <location>
        <begin position="476"/>
        <end position="531"/>
    </location>
</feature>
<name>A0A0P9GK85_RHOGW</name>
<feature type="region of interest" description="Disordered" evidence="1">
    <location>
        <begin position="343"/>
        <end position="429"/>
    </location>
</feature>
<feature type="compositionally biased region" description="Low complexity" evidence="1">
    <location>
        <begin position="197"/>
        <end position="213"/>
    </location>
</feature>
<dbReference type="AlphaFoldDB" id="A0A0P9GK85"/>
<feature type="compositionally biased region" description="Basic residues" evidence="1">
    <location>
        <begin position="518"/>
        <end position="531"/>
    </location>
</feature>
<feature type="region of interest" description="Disordered" evidence="1">
    <location>
        <begin position="193"/>
        <end position="235"/>
    </location>
</feature>
<evidence type="ECO:0000313" key="2">
    <source>
        <dbReference type="EMBL" id="KPV73668.1"/>
    </source>
</evidence>
<protein>
    <submittedName>
        <fullName evidence="2">Uncharacterized protein</fullName>
    </submittedName>
</protein>
<dbReference type="OrthoDB" id="10680055at2759"/>
<feature type="compositionally biased region" description="Low complexity" evidence="1">
    <location>
        <begin position="362"/>
        <end position="401"/>
    </location>
</feature>
<evidence type="ECO:0000256" key="1">
    <source>
        <dbReference type="SAM" id="MobiDB-lite"/>
    </source>
</evidence>
<accession>A0A0P9GK85</accession>
<organism evidence="2 3">
    <name type="scientific">Rhodotorula graminis (strain WP1)</name>
    <dbReference type="NCBI Taxonomy" id="578459"/>
    <lineage>
        <taxon>Eukaryota</taxon>
        <taxon>Fungi</taxon>
        <taxon>Dikarya</taxon>
        <taxon>Basidiomycota</taxon>
        <taxon>Pucciniomycotina</taxon>
        <taxon>Microbotryomycetes</taxon>
        <taxon>Sporidiobolales</taxon>
        <taxon>Sporidiobolaceae</taxon>
        <taxon>Rhodotorula</taxon>
    </lineage>
</organism>
<proteinExistence type="predicted"/>
<feature type="region of interest" description="Disordered" evidence="1">
    <location>
        <begin position="166"/>
        <end position="185"/>
    </location>
</feature>
<feature type="compositionally biased region" description="Polar residues" evidence="1">
    <location>
        <begin position="405"/>
        <end position="414"/>
    </location>
</feature>
<feature type="compositionally biased region" description="Basic and acidic residues" evidence="1">
    <location>
        <begin position="488"/>
        <end position="507"/>
    </location>
</feature>
<sequence>MSSGATALPPPAHRLTSSSLSALRSSGSRTSVQLAPTHDALGGMLFGTDQEGRATLVGTRAAGSRRSRTTDQSLEVHLDLRGVPQEGATMPPELDDLSFLERTPSPLPSLALAALEDGRLVGDGVAGNVGSVCGEAPLGQARDEATAQDEHDGAVLLRQFTSAFSLSPEGPASTRSGRGDGASSARVLQFDERAEEGPSGSSVGGQKVSKSAGARARAPQLAPIPFATPARPTAPTRSVSIGLGLSSLHLDRPLLSPFYVASTAADAPVLPSTPTSSLAQNLVRILAHPERLPLGLFALLEACVREADASGCDDAGGGGSTFGSGSVSGLAVRAGLVPAATLASSDGCEMPPPARSMRHARSLSASTGASSRSRAASSSSLASRSSSGNAASTSTSTTSSAPSLDKSSLPTPTWTFDADQLPPLPAKCHPPNERALRFVYEYGDTPYDDSLREQAAPLPSSHDARRASLAVLPPLVASSKSPAPKGQHVVERAKRRMSRVDEERLGESVEPNSPLGGPRRRMRWSRCRTRA</sequence>
<dbReference type="GeneID" id="28975087"/>
<gene>
    <name evidence="2" type="ORF">RHOBADRAFT_45627</name>
</gene>
<dbReference type="RefSeq" id="XP_018269717.1">
    <property type="nucleotide sequence ID" value="XM_018414639.1"/>
</dbReference>
<keyword evidence="3" id="KW-1185">Reference proteome</keyword>
<dbReference type="EMBL" id="KQ474082">
    <property type="protein sequence ID" value="KPV73668.1"/>
    <property type="molecule type" value="Genomic_DNA"/>
</dbReference>
<reference evidence="2 3" key="1">
    <citation type="journal article" date="2015" name="Front. Microbiol.">
        <title>Genome sequence of the plant growth promoting endophytic yeast Rhodotorula graminis WP1.</title>
        <authorList>
            <person name="Firrincieli A."/>
            <person name="Otillar R."/>
            <person name="Salamov A."/>
            <person name="Schmutz J."/>
            <person name="Khan Z."/>
            <person name="Redman R.S."/>
            <person name="Fleck N.D."/>
            <person name="Lindquist E."/>
            <person name="Grigoriev I.V."/>
            <person name="Doty S.L."/>
        </authorList>
    </citation>
    <scope>NUCLEOTIDE SEQUENCE [LARGE SCALE GENOMIC DNA]</scope>
    <source>
        <strain evidence="2 3">WP1</strain>
    </source>
</reference>
<dbReference type="Proteomes" id="UP000053890">
    <property type="component" value="Unassembled WGS sequence"/>
</dbReference>
<feature type="compositionally biased region" description="Low complexity" evidence="1">
    <location>
        <begin position="14"/>
        <end position="31"/>
    </location>
</feature>
<feature type="region of interest" description="Disordered" evidence="1">
    <location>
        <begin position="1"/>
        <end position="32"/>
    </location>
</feature>
<evidence type="ECO:0000313" key="3">
    <source>
        <dbReference type="Proteomes" id="UP000053890"/>
    </source>
</evidence>